<sequence>MKVLITGIYGFLGSNLANELCSNHDVFGLYNTSKNKIINDSITTFAALEEISFSPDAIVMCHAAINSGTTVLSDDELKKTNVLFTKKILDYFPNVRVIYISSVSVFGDTLDRLTELSVPNPENNYSKSKLEAEKLVLTNKLNNVIRLSSLYGIGMKENTLIPNYCNQAIKNNKIEVWGNGSRKQNYIHIDDAIDLIARVIQHKKNINFPILGVDKNEYSNIHLAEIIALKTNSRIEYVGSDNSFSYFYDNKLTQEELNWNTKIELKEGITNYLEWKEKQF</sequence>
<keyword evidence="3" id="KW-1185">Reference proteome</keyword>
<dbReference type="InterPro" id="IPR050177">
    <property type="entry name" value="Lipid_A_modif_metabolic_enz"/>
</dbReference>
<dbReference type="InterPro" id="IPR001509">
    <property type="entry name" value="Epimerase_deHydtase"/>
</dbReference>
<comment type="caution">
    <text evidence="2">The sequence shown here is derived from an EMBL/GenBank/DDBJ whole genome shotgun (WGS) entry which is preliminary data.</text>
</comment>
<dbReference type="SUPFAM" id="SSF51735">
    <property type="entry name" value="NAD(P)-binding Rossmann-fold domains"/>
    <property type="match status" value="1"/>
</dbReference>
<reference evidence="2 3" key="1">
    <citation type="submission" date="2019-03" db="EMBL/GenBank/DDBJ databases">
        <title>Genomic Encyclopedia of Archaeal and Bacterial Type Strains, Phase II (KMG-II): from individual species to whole genera.</title>
        <authorList>
            <person name="Goeker M."/>
        </authorList>
    </citation>
    <scope>NUCLEOTIDE SEQUENCE [LARGE SCALE GENOMIC DNA]</scope>
    <source>
        <strain evidence="2 3">DSM 25687</strain>
    </source>
</reference>
<evidence type="ECO:0000313" key="3">
    <source>
        <dbReference type="Proteomes" id="UP000295260"/>
    </source>
</evidence>
<gene>
    <name evidence="2" type="ORF">BC748_1452</name>
</gene>
<organism evidence="2 3">
    <name type="scientific">Flavobacterium dankookense</name>
    <dbReference type="NCBI Taxonomy" id="706186"/>
    <lineage>
        <taxon>Bacteria</taxon>
        <taxon>Pseudomonadati</taxon>
        <taxon>Bacteroidota</taxon>
        <taxon>Flavobacteriia</taxon>
        <taxon>Flavobacteriales</taxon>
        <taxon>Flavobacteriaceae</taxon>
        <taxon>Flavobacterium</taxon>
    </lineage>
</organism>
<dbReference type="EMBL" id="SNXR01000013">
    <property type="protein sequence ID" value="TDP59209.1"/>
    <property type="molecule type" value="Genomic_DNA"/>
</dbReference>
<protein>
    <submittedName>
        <fullName evidence="2">Nucleoside-diphosphate-sugar epimerase</fullName>
    </submittedName>
</protein>
<dbReference type="RefSeq" id="WP_133532751.1">
    <property type="nucleotide sequence ID" value="NZ_SNXR01000013.1"/>
</dbReference>
<name>A0A4R6QCV1_9FLAO</name>
<dbReference type="AlphaFoldDB" id="A0A4R6QCV1"/>
<evidence type="ECO:0000259" key="1">
    <source>
        <dbReference type="Pfam" id="PF01370"/>
    </source>
</evidence>
<feature type="domain" description="NAD-dependent epimerase/dehydratase" evidence="1">
    <location>
        <begin position="3"/>
        <end position="205"/>
    </location>
</feature>
<dbReference type="Gene3D" id="3.40.50.720">
    <property type="entry name" value="NAD(P)-binding Rossmann-like Domain"/>
    <property type="match status" value="1"/>
</dbReference>
<dbReference type="OrthoDB" id="329806at2"/>
<dbReference type="PANTHER" id="PTHR43245">
    <property type="entry name" value="BIFUNCTIONAL POLYMYXIN RESISTANCE PROTEIN ARNA"/>
    <property type="match status" value="1"/>
</dbReference>
<evidence type="ECO:0000313" key="2">
    <source>
        <dbReference type="EMBL" id="TDP59209.1"/>
    </source>
</evidence>
<accession>A0A4R6QCV1</accession>
<proteinExistence type="predicted"/>
<dbReference type="Proteomes" id="UP000295260">
    <property type="component" value="Unassembled WGS sequence"/>
</dbReference>
<dbReference type="CDD" id="cd08946">
    <property type="entry name" value="SDR_e"/>
    <property type="match status" value="1"/>
</dbReference>
<dbReference type="Pfam" id="PF01370">
    <property type="entry name" value="Epimerase"/>
    <property type="match status" value="1"/>
</dbReference>
<dbReference type="InterPro" id="IPR036291">
    <property type="entry name" value="NAD(P)-bd_dom_sf"/>
</dbReference>